<feature type="region of interest" description="Disordered" evidence="1">
    <location>
        <begin position="438"/>
        <end position="489"/>
    </location>
</feature>
<feature type="compositionally biased region" description="Basic and acidic residues" evidence="1">
    <location>
        <begin position="643"/>
        <end position="653"/>
    </location>
</feature>
<protein>
    <submittedName>
        <fullName evidence="3">Oidioi.mRNA.OKI2018_I69.PAR.g10989.t1.cds</fullName>
    </submittedName>
</protein>
<organism evidence="3 4">
    <name type="scientific">Oikopleura dioica</name>
    <name type="common">Tunicate</name>
    <dbReference type="NCBI Taxonomy" id="34765"/>
    <lineage>
        <taxon>Eukaryota</taxon>
        <taxon>Metazoa</taxon>
        <taxon>Chordata</taxon>
        <taxon>Tunicata</taxon>
        <taxon>Appendicularia</taxon>
        <taxon>Copelata</taxon>
        <taxon>Oikopleuridae</taxon>
        <taxon>Oikopleura</taxon>
    </lineage>
</organism>
<feature type="region of interest" description="Disordered" evidence="1">
    <location>
        <begin position="634"/>
        <end position="666"/>
    </location>
</feature>
<dbReference type="EMBL" id="OU015568">
    <property type="protein sequence ID" value="CAG5085740.1"/>
    <property type="molecule type" value="Genomic_DNA"/>
</dbReference>
<evidence type="ECO:0000256" key="2">
    <source>
        <dbReference type="SAM" id="Phobius"/>
    </source>
</evidence>
<keyword evidence="4" id="KW-1185">Reference proteome</keyword>
<keyword evidence="2" id="KW-0812">Transmembrane</keyword>
<keyword evidence="2" id="KW-0472">Membrane</keyword>
<name>A0ABN7RTR3_OIKDI</name>
<feature type="compositionally biased region" description="Polar residues" evidence="1">
    <location>
        <begin position="474"/>
        <end position="483"/>
    </location>
</feature>
<feature type="transmembrane region" description="Helical" evidence="2">
    <location>
        <begin position="674"/>
        <end position="692"/>
    </location>
</feature>
<feature type="compositionally biased region" description="Low complexity" evidence="1">
    <location>
        <begin position="438"/>
        <end position="471"/>
    </location>
</feature>
<keyword evidence="2" id="KW-1133">Transmembrane helix</keyword>
<accession>A0ABN7RTR3</accession>
<evidence type="ECO:0000256" key="1">
    <source>
        <dbReference type="SAM" id="MobiDB-lite"/>
    </source>
</evidence>
<sequence length="700" mass="77952">MENTKALLETKDVEEQTQKVKADLQTHISLLEKMENSGESAIDKPAEFQIALNVVDSLEEKYKDLPEFTSLKEKIEVLRFPEGTKDLTSSVEAKLSDSEAQLATTEVKAVSLSGTTIEEAKAAVTQVYTDLVMVKNDLEQLMSTKRKLNEHGFIDKDTEFSLSFVALRERFNNIGKRITDSKVALSKSALQVQKLKRAVEDTDQWAQKVLAQSVEQYPMTDRLRKESDAEIRKREVLEVTKDCVNKLQANLGADCSQLIADVHQGFDSIETLVRALRNEEFESDASSVSSSSSSSESSVVSDQMSKTKRSIENRTNIFKNLVDSWKKLEYEFFLVEERCNKIKIMLIDDDISKNDQIEVIGAPVINAELNSIPEMINIFLDGNNEVQKREILEATENCARNLQVKLGADFTQLVEDVQKCLDSNETLVKALRKEEFQSDASSLSSSPSSSDSSSSSSSSESEATASSNSWSPGGDTSSISESGADNFGFDMRREDRKSEEIDQWVESSAQMVHNAESLREIHTINGKINQFGNDIDGNNSDQEKLIPLDDLVCDRVKSLSETKYDGEQTQKVKTDLPTHTSLLEKMDSLVETAINKPADFEAALNAVDSPEEKYRGEGTNDQTSSVTLITEVRDMTSSGSSDDSPKQEEHTGDDSTTVRLESRKNPDNDARRNIRIMFALAIVVPLVGYLILSAKNRVKL</sequence>
<evidence type="ECO:0000313" key="4">
    <source>
        <dbReference type="Proteomes" id="UP001158576"/>
    </source>
</evidence>
<dbReference type="Proteomes" id="UP001158576">
    <property type="component" value="Chromosome PAR"/>
</dbReference>
<gene>
    <name evidence="3" type="ORF">OKIOD_LOCUS2547</name>
</gene>
<evidence type="ECO:0000313" key="3">
    <source>
        <dbReference type="EMBL" id="CAG5085740.1"/>
    </source>
</evidence>
<feature type="region of interest" description="Disordered" evidence="1">
    <location>
        <begin position="284"/>
        <end position="306"/>
    </location>
</feature>
<reference evidence="3 4" key="1">
    <citation type="submission" date="2021-04" db="EMBL/GenBank/DDBJ databases">
        <authorList>
            <person name="Bliznina A."/>
        </authorList>
    </citation>
    <scope>NUCLEOTIDE SEQUENCE [LARGE SCALE GENOMIC DNA]</scope>
</reference>
<feature type="compositionally biased region" description="Low complexity" evidence="1">
    <location>
        <begin position="286"/>
        <end position="301"/>
    </location>
</feature>
<proteinExistence type="predicted"/>